<dbReference type="SUPFAM" id="SSF52980">
    <property type="entry name" value="Restriction endonuclease-like"/>
    <property type="match status" value="1"/>
</dbReference>
<reference evidence="2 3" key="1">
    <citation type="submission" date="2018-08" db="EMBL/GenBank/DDBJ databases">
        <title>Complete genome sequencing of Blastochloris tepida GI.</title>
        <authorList>
            <person name="Tsukatani Y."/>
            <person name="Mori H."/>
        </authorList>
    </citation>
    <scope>NUCLEOTIDE SEQUENCE [LARGE SCALE GENOMIC DNA]</scope>
    <source>
        <strain evidence="2 3">GI</strain>
    </source>
</reference>
<gene>
    <name evidence="2" type="ORF">BLTE_14500</name>
</gene>
<dbReference type="InterPro" id="IPR012296">
    <property type="entry name" value="Nuclease_put_TT1808"/>
</dbReference>
<dbReference type="Pfam" id="PF05685">
    <property type="entry name" value="Uma2"/>
    <property type="match status" value="1"/>
</dbReference>
<name>A0A348FZN2_9HYPH</name>
<dbReference type="KEGG" id="blag:BLTE_14500"/>
<dbReference type="AlphaFoldDB" id="A0A348FZN2"/>
<protein>
    <recommendedName>
        <fullName evidence="1">Putative restriction endonuclease domain-containing protein</fullName>
    </recommendedName>
</protein>
<evidence type="ECO:0000313" key="2">
    <source>
        <dbReference type="EMBL" id="BBF92765.1"/>
    </source>
</evidence>
<organism evidence="2 3">
    <name type="scientific">Blastochloris tepida</name>
    <dbReference type="NCBI Taxonomy" id="2233851"/>
    <lineage>
        <taxon>Bacteria</taxon>
        <taxon>Pseudomonadati</taxon>
        <taxon>Pseudomonadota</taxon>
        <taxon>Alphaproteobacteria</taxon>
        <taxon>Hyphomicrobiales</taxon>
        <taxon>Blastochloridaceae</taxon>
        <taxon>Blastochloris</taxon>
    </lineage>
</organism>
<dbReference type="CDD" id="cd06260">
    <property type="entry name" value="DUF820-like"/>
    <property type="match status" value="1"/>
</dbReference>
<feature type="domain" description="Putative restriction endonuclease" evidence="1">
    <location>
        <begin position="12"/>
        <end position="174"/>
    </location>
</feature>
<keyword evidence="3" id="KW-1185">Reference proteome</keyword>
<dbReference type="EMBL" id="AP018907">
    <property type="protein sequence ID" value="BBF92765.1"/>
    <property type="molecule type" value="Genomic_DNA"/>
</dbReference>
<dbReference type="Gene3D" id="3.90.1570.10">
    <property type="entry name" value="tt1808, chain A"/>
    <property type="match status" value="1"/>
</dbReference>
<dbReference type="InterPro" id="IPR011335">
    <property type="entry name" value="Restrct_endonuc-II-like"/>
</dbReference>
<dbReference type="PANTHER" id="PTHR36558:SF1">
    <property type="entry name" value="RESTRICTION ENDONUCLEASE DOMAIN-CONTAINING PROTEIN-RELATED"/>
    <property type="match status" value="1"/>
</dbReference>
<accession>A0A348FZN2</accession>
<dbReference type="PANTHER" id="PTHR36558">
    <property type="entry name" value="GLR1098 PROTEIN"/>
    <property type="match status" value="1"/>
</dbReference>
<dbReference type="Proteomes" id="UP000266934">
    <property type="component" value="Chromosome"/>
</dbReference>
<proteinExistence type="predicted"/>
<dbReference type="OrthoDB" id="7959022at2"/>
<dbReference type="RefSeq" id="WP_126398881.1">
    <property type="nucleotide sequence ID" value="NZ_AP018907.1"/>
</dbReference>
<sequence length="188" mass="20481">MNIRTLPPLTPDEFLHHPALQNQRCELSEGRIVMMTGASKAHREIAGNLFVLLHAALDRRRYHVAMAELAIRAGRSVRYPDVAVDVQSSDPKGLTAVSPLLIAEVGSPSTIATDFGAKVREYTSLPSLHAYVVLSQDEPRAWLWSRMAEGGFPEEPEMLVGRDAVIPLPSLGLTVPLGEIYSTDADGS</sequence>
<dbReference type="InterPro" id="IPR008538">
    <property type="entry name" value="Uma2"/>
</dbReference>
<evidence type="ECO:0000313" key="3">
    <source>
        <dbReference type="Proteomes" id="UP000266934"/>
    </source>
</evidence>
<evidence type="ECO:0000259" key="1">
    <source>
        <dbReference type="Pfam" id="PF05685"/>
    </source>
</evidence>